<dbReference type="SUPFAM" id="SSF143011">
    <property type="entry name" value="RelE-like"/>
    <property type="match status" value="1"/>
</dbReference>
<evidence type="ECO:0000313" key="1">
    <source>
        <dbReference type="EMBL" id="MCP2731018.1"/>
    </source>
</evidence>
<comment type="caution">
    <text evidence="1">The sequence shown here is derived from an EMBL/GenBank/DDBJ whole genome shotgun (WGS) entry which is preliminary data.</text>
</comment>
<dbReference type="Proteomes" id="UP001204953">
    <property type="component" value="Unassembled WGS sequence"/>
</dbReference>
<dbReference type="Gene3D" id="3.30.2310.20">
    <property type="entry name" value="RelE-like"/>
    <property type="match status" value="1"/>
</dbReference>
<keyword evidence="2" id="KW-1185">Reference proteome</keyword>
<dbReference type="EMBL" id="JAMZMM010000269">
    <property type="protein sequence ID" value="MCP2731018.1"/>
    <property type="molecule type" value="Genomic_DNA"/>
</dbReference>
<evidence type="ECO:0000313" key="2">
    <source>
        <dbReference type="Proteomes" id="UP001204953"/>
    </source>
</evidence>
<gene>
    <name evidence="1" type="ORF">NJ959_21560</name>
</gene>
<name>A0AAE3GWA1_9CYAN</name>
<sequence length="57" mass="6846">MNIEFRKSFEKDLLKMLDPGLFQRIQEIIEQVEQADNLSEVSNVKKLKGEVDYYRIR</sequence>
<organism evidence="1 2">
    <name type="scientific">Limnofasciculus baicalensis BBK-W-15</name>
    <dbReference type="NCBI Taxonomy" id="2699891"/>
    <lineage>
        <taxon>Bacteria</taxon>
        <taxon>Bacillati</taxon>
        <taxon>Cyanobacteriota</taxon>
        <taxon>Cyanophyceae</taxon>
        <taxon>Coleofasciculales</taxon>
        <taxon>Coleofasciculaceae</taxon>
        <taxon>Limnofasciculus</taxon>
        <taxon>Limnofasciculus baicalensis</taxon>
    </lineage>
</organism>
<reference evidence="1" key="1">
    <citation type="submission" date="2022-06" db="EMBL/GenBank/DDBJ databases">
        <title>New cyanobacteria of genus Symplocastrum in benthos of Lake Baikal.</title>
        <authorList>
            <person name="Sorokovikova E."/>
            <person name="Tikhonova I."/>
            <person name="Krasnopeev A."/>
            <person name="Evseev P."/>
            <person name="Gladkikh A."/>
            <person name="Belykh O."/>
        </authorList>
    </citation>
    <scope>NUCLEOTIDE SEQUENCE</scope>
    <source>
        <strain evidence="1">BBK-W-15</strain>
    </source>
</reference>
<dbReference type="InterPro" id="IPR035093">
    <property type="entry name" value="RelE/ParE_toxin_dom_sf"/>
</dbReference>
<protein>
    <submittedName>
        <fullName evidence="1">Uncharacterized protein</fullName>
    </submittedName>
</protein>
<accession>A0AAE3GWA1</accession>
<dbReference type="AlphaFoldDB" id="A0AAE3GWA1"/>
<proteinExistence type="predicted"/>